<protein>
    <submittedName>
        <fullName evidence="9">Ubiquinone biosynthesis protein UbiH</fullName>
    </submittedName>
</protein>
<dbReference type="InterPro" id="IPR051205">
    <property type="entry name" value="UbiH/COQ6_monooxygenase"/>
</dbReference>
<dbReference type="PANTHER" id="PTHR43876">
    <property type="entry name" value="UBIQUINONE BIOSYNTHESIS MONOOXYGENASE COQ6, MITOCHONDRIAL"/>
    <property type="match status" value="1"/>
</dbReference>
<dbReference type="InterPro" id="IPR002938">
    <property type="entry name" value="FAD-bd"/>
</dbReference>
<sequence length="385" mass="42285">MTSPSGDILVLGGGPVGLACAAWTLQKYPNIQLTLIDRNPVEDSALGSSDTRGIALSHGSKLLLDTIGAWPNESAPIHQVHVSQAGRFGRALMTREELKQDALGHIVRYRDIHLALRNALRNLQKNSPHFIWQHIDANSAPLDIDAQCIVHAEGGLFKTQDWVESGRDYGQAALVGLVEVEAAVPHMAWERFTAEGPLAVLPSHFGTNILNLVWCGSPESTQIRLALSDVEFLSALQNEFGTRIGRFLKIQDRRFYDLGLNYRKEIHQGNAVWIGNAAQTLHPVAGQGLNLGLRDAYLLSEKLSSVFARTATAITTTGIEKALSEYAQSRQIDRKTTIGLTDMMARVFTSNLIPVVFARGLALSALQWLPPIKTALARQMMFGRR</sequence>
<keyword evidence="5" id="KW-0274">FAD</keyword>
<dbReference type="GO" id="GO:0006744">
    <property type="term" value="P:ubiquinone biosynthetic process"/>
    <property type="evidence" value="ECO:0007669"/>
    <property type="project" value="UniProtKB-UniPathway"/>
</dbReference>
<reference evidence="10" key="1">
    <citation type="submission" date="2018-06" db="EMBL/GenBank/DDBJ databases">
        <title>Description of a new Polynucleobacter species.</title>
        <authorList>
            <person name="Hahn M.W."/>
        </authorList>
    </citation>
    <scope>NUCLEOTIDE SEQUENCE [LARGE SCALE GENOMIC DNA]</scope>
    <source>
        <strain evidence="10">MG-25-Pas1-D2</strain>
    </source>
</reference>
<comment type="cofactor">
    <cofactor evidence="1">
        <name>FAD</name>
        <dbReference type="ChEBI" id="CHEBI:57692"/>
    </cofactor>
</comment>
<evidence type="ECO:0000256" key="3">
    <source>
        <dbReference type="ARBA" id="ARBA00005349"/>
    </source>
</evidence>
<dbReference type="GO" id="GO:0071949">
    <property type="term" value="F:FAD binding"/>
    <property type="evidence" value="ECO:0007669"/>
    <property type="project" value="InterPro"/>
</dbReference>
<dbReference type="NCBIfam" id="TIGR01988">
    <property type="entry name" value="Ubi-OHases"/>
    <property type="match status" value="1"/>
</dbReference>
<evidence type="ECO:0000256" key="4">
    <source>
        <dbReference type="ARBA" id="ARBA00022630"/>
    </source>
</evidence>
<gene>
    <name evidence="9" type="ORF">Pas1_08330</name>
</gene>
<comment type="pathway">
    <text evidence="2">Cofactor biosynthesis; ubiquinone biosynthesis.</text>
</comment>
<evidence type="ECO:0000313" key="9">
    <source>
        <dbReference type="EMBL" id="AWW50383.1"/>
    </source>
</evidence>
<comment type="similarity">
    <text evidence="3">Belongs to the UbiH/COQ6 family.</text>
</comment>
<evidence type="ECO:0000256" key="5">
    <source>
        <dbReference type="ARBA" id="ARBA00022827"/>
    </source>
</evidence>
<keyword evidence="4" id="KW-0285">Flavoprotein</keyword>
<evidence type="ECO:0000259" key="8">
    <source>
        <dbReference type="Pfam" id="PF01494"/>
    </source>
</evidence>
<dbReference type="Gene3D" id="3.50.50.60">
    <property type="entry name" value="FAD/NAD(P)-binding domain"/>
    <property type="match status" value="2"/>
</dbReference>
<name>A0A2Z4JUM8_9BURK</name>
<proteinExistence type="inferred from homology"/>
<dbReference type="InterPro" id="IPR036188">
    <property type="entry name" value="FAD/NAD-bd_sf"/>
</dbReference>
<feature type="domain" description="FAD-binding" evidence="8">
    <location>
        <begin position="189"/>
        <end position="311"/>
    </location>
</feature>
<evidence type="ECO:0000256" key="6">
    <source>
        <dbReference type="ARBA" id="ARBA00023002"/>
    </source>
</evidence>
<dbReference type="SUPFAM" id="SSF51905">
    <property type="entry name" value="FAD/NAD(P)-binding domain"/>
    <property type="match status" value="1"/>
</dbReference>
<dbReference type="Proteomes" id="UP000248592">
    <property type="component" value="Chromosome"/>
</dbReference>
<keyword evidence="7" id="KW-0503">Monooxygenase</keyword>
<accession>A0A2Z4JUM8</accession>
<evidence type="ECO:0000256" key="1">
    <source>
        <dbReference type="ARBA" id="ARBA00001974"/>
    </source>
</evidence>
<organism evidence="9 10">
    <name type="scientific">Polynucleobacter paneuropaeus</name>
    <dbReference type="NCBI Taxonomy" id="2527775"/>
    <lineage>
        <taxon>Bacteria</taxon>
        <taxon>Pseudomonadati</taxon>
        <taxon>Pseudomonadota</taxon>
        <taxon>Betaproteobacteria</taxon>
        <taxon>Burkholderiales</taxon>
        <taxon>Burkholderiaceae</taxon>
        <taxon>Polynucleobacter</taxon>
    </lineage>
</organism>
<dbReference type="GO" id="GO:0016705">
    <property type="term" value="F:oxidoreductase activity, acting on paired donors, with incorporation or reduction of molecular oxygen"/>
    <property type="evidence" value="ECO:0007669"/>
    <property type="project" value="InterPro"/>
</dbReference>
<dbReference type="InterPro" id="IPR010971">
    <property type="entry name" value="UbiH/COQ6"/>
</dbReference>
<dbReference type="AlphaFoldDB" id="A0A2Z4JUM8"/>
<evidence type="ECO:0000256" key="7">
    <source>
        <dbReference type="ARBA" id="ARBA00023033"/>
    </source>
</evidence>
<keyword evidence="6" id="KW-0560">Oxidoreductase</keyword>
<dbReference type="PRINTS" id="PR00420">
    <property type="entry name" value="RNGMNOXGNASE"/>
</dbReference>
<dbReference type="Pfam" id="PF01494">
    <property type="entry name" value="FAD_binding_3"/>
    <property type="match status" value="1"/>
</dbReference>
<dbReference type="GO" id="GO:0004497">
    <property type="term" value="F:monooxygenase activity"/>
    <property type="evidence" value="ECO:0007669"/>
    <property type="project" value="UniProtKB-KW"/>
</dbReference>
<evidence type="ECO:0000256" key="2">
    <source>
        <dbReference type="ARBA" id="ARBA00004749"/>
    </source>
</evidence>
<evidence type="ECO:0000313" key="10">
    <source>
        <dbReference type="Proteomes" id="UP000248592"/>
    </source>
</evidence>
<dbReference type="UniPathway" id="UPA00232"/>
<dbReference type="InterPro" id="IPR018168">
    <property type="entry name" value="Ubi_Hdrlase_CS"/>
</dbReference>
<keyword evidence="9" id="KW-0830">Ubiquinone</keyword>
<dbReference type="PROSITE" id="PS01304">
    <property type="entry name" value="UBIH"/>
    <property type="match status" value="1"/>
</dbReference>
<dbReference type="RefSeq" id="WP_112295007.1">
    <property type="nucleotide sequence ID" value="NZ_CBCSBS010000002.1"/>
</dbReference>
<dbReference type="EMBL" id="CP030085">
    <property type="protein sequence ID" value="AWW50383.1"/>
    <property type="molecule type" value="Genomic_DNA"/>
</dbReference>
<dbReference type="PANTHER" id="PTHR43876:SF7">
    <property type="entry name" value="UBIQUINONE BIOSYNTHESIS MONOOXYGENASE COQ6, MITOCHONDRIAL"/>
    <property type="match status" value="1"/>
</dbReference>